<proteinExistence type="predicted"/>
<evidence type="ECO:0000313" key="3">
    <source>
        <dbReference type="Proteomes" id="UP001220530"/>
    </source>
</evidence>
<dbReference type="InterPro" id="IPR051531">
    <property type="entry name" value="N-acetyltransferase"/>
</dbReference>
<sequence>MNDLKLFETERLSLSGWHAGQLPDLMALHGDPATARYLSADGHAWTEAEAAKSLALWIEIFATHRMGKLRLIRKSDGAFVGRAGFGLHPPTGEPEIGYALLPQYRGMGYATEAAIGLRDWIFQNTDWDHFIGFADVRNAPSLAILTGIGMEKTHIDTYQGITAQFHILHRPAP</sequence>
<reference evidence="2 3" key="1">
    <citation type="submission" date="2023-02" db="EMBL/GenBank/DDBJ databases">
        <title>Devosia algicola sp. nov., isolated from the phycosphere of marine algae.</title>
        <authorList>
            <person name="Kim J.M."/>
            <person name="Lee J.K."/>
            <person name="Choi B.J."/>
            <person name="Bayburt H."/>
            <person name="Jeon C.O."/>
        </authorList>
    </citation>
    <scope>NUCLEOTIDE SEQUENCE [LARGE SCALE GENOMIC DNA]</scope>
    <source>
        <strain evidence="2 3">G20-9</strain>
    </source>
</reference>
<dbReference type="EMBL" id="CP118246">
    <property type="protein sequence ID" value="WDR04049.1"/>
    <property type="molecule type" value="Genomic_DNA"/>
</dbReference>
<dbReference type="PANTHER" id="PTHR43792:SF13">
    <property type="entry name" value="ACETYLTRANSFERASE"/>
    <property type="match status" value="1"/>
</dbReference>
<dbReference type="SUPFAM" id="SSF55729">
    <property type="entry name" value="Acyl-CoA N-acyltransferases (Nat)"/>
    <property type="match status" value="1"/>
</dbReference>
<organism evidence="2 3">
    <name type="scientific">Devosia algicola</name>
    <dbReference type="NCBI Taxonomy" id="3026418"/>
    <lineage>
        <taxon>Bacteria</taxon>
        <taxon>Pseudomonadati</taxon>
        <taxon>Pseudomonadota</taxon>
        <taxon>Alphaproteobacteria</taxon>
        <taxon>Hyphomicrobiales</taxon>
        <taxon>Devosiaceae</taxon>
        <taxon>Devosia</taxon>
    </lineage>
</organism>
<name>A0ABY7YRU5_9HYPH</name>
<dbReference type="InterPro" id="IPR016181">
    <property type="entry name" value="Acyl_CoA_acyltransferase"/>
</dbReference>
<accession>A0ABY7YRU5</accession>
<evidence type="ECO:0000259" key="1">
    <source>
        <dbReference type="Pfam" id="PF13302"/>
    </source>
</evidence>
<dbReference type="Gene3D" id="3.40.630.30">
    <property type="match status" value="1"/>
</dbReference>
<dbReference type="RefSeq" id="WP_282220434.1">
    <property type="nucleotide sequence ID" value="NZ_CP118246.1"/>
</dbReference>
<keyword evidence="3" id="KW-1185">Reference proteome</keyword>
<dbReference type="Proteomes" id="UP001220530">
    <property type="component" value="Chromosome"/>
</dbReference>
<dbReference type="Pfam" id="PF13302">
    <property type="entry name" value="Acetyltransf_3"/>
    <property type="match status" value="1"/>
</dbReference>
<gene>
    <name evidence="2" type="ORF">PSQ19_08580</name>
</gene>
<dbReference type="PANTHER" id="PTHR43792">
    <property type="entry name" value="GNAT FAMILY, PUTATIVE (AFU_ORTHOLOGUE AFUA_3G00765)-RELATED-RELATED"/>
    <property type="match status" value="1"/>
</dbReference>
<feature type="domain" description="N-acetyltransferase" evidence="1">
    <location>
        <begin position="11"/>
        <end position="151"/>
    </location>
</feature>
<protein>
    <submittedName>
        <fullName evidence="2">GNAT family N-acetyltransferase</fullName>
    </submittedName>
</protein>
<dbReference type="InterPro" id="IPR000182">
    <property type="entry name" value="GNAT_dom"/>
</dbReference>
<evidence type="ECO:0000313" key="2">
    <source>
        <dbReference type="EMBL" id="WDR04049.1"/>
    </source>
</evidence>